<dbReference type="EMBL" id="BAABDM010000003">
    <property type="protein sequence ID" value="GAA4094847.1"/>
    <property type="molecule type" value="Genomic_DNA"/>
</dbReference>
<feature type="domain" description="DUF2846" evidence="2">
    <location>
        <begin position="37"/>
        <end position="117"/>
    </location>
</feature>
<proteinExistence type="predicted"/>
<name>A0ABP7WR41_9GAMM</name>
<dbReference type="Pfam" id="PF11008">
    <property type="entry name" value="DUF2846"/>
    <property type="match status" value="1"/>
</dbReference>
<keyword evidence="1" id="KW-0732">Signal</keyword>
<dbReference type="PROSITE" id="PS51257">
    <property type="entry name" value="PROKAR_LIPOPROTEIN"/>
    <property type="match status" value="1"/>
</dbReference>
<evidence type="ECO:0000259" key="2">
    <source>
        <dbReference type="Pfam" id="PF11008"/>
    </source>
</evidence>
<sequence>MKYIAILILAFVTSACSVVPYDELNLDTTTNAKRPNAGMAGIYAYQWKSGILGAHFDARFKITGQPIIKLNTGEYGYFQIPAGNYEYRSLAGIIPKHRDITFKAGQNYFFRLSNSMTSTSTFLIRDQDEIDATKEKINSGWYELNTLD</sequence>
<accession>A0ABP7WR41</accession>
<feature type="chain" id="PRO_5047007480" description="DUF2846 domain-containing protein" evidence="1">
    <location>
        <begin position="18"/>
        <end position="148"/>
    </location>
</feature>
<evidence type="ECO:0000313" key="3">
    <source>
        <dbReference type="EMBL" id="GAA4094847.1"/>
    </source>
</evidence>
<dbReference type="RefSeq" id="WP_344935044.1">
    <property type="nucleotide sequence ID" value="NZ_BAABDM010000003.1"/>
</dbReference>
<keyword evidence="4" id="KW-1185">Reference proteome</keyword>
<comment type="caution">
    <text evidence="3">The sequence shown here is derived from an EMBL/GenBank/DDBJ whole genome shotgun (WGS) entry which is preliminary data.</text>
</comment>
<organism evidence="3 4">
    <name type="scientific">Zhongshania borealis</name>
    <dbReference type="NCBI Taxonomy" id="889488"/>
    <lineage>
        <taxon>Bacteria</taxon>
        <taxon>Pseudomonadati</taxon>
        <taxon>Pseudomonadota</taxon>
        <taxon>Gammaproteobacteria</taxon>
        <taxon>Cellvibrionales</taxon>
        <taxon>Spongiibacteraceae</taxon>
        <taxon>Zhongshania</taxon>
    </lineage>
</organism>
<dbReference type="InterPro" id="IPR022548">
    <property type="entry name" value="DUF2846"/>
</dbReference>
<dbReference type="Proteomes" id="UP001500392">
    <property type="component" value="Unassembled WGS sequence"/>
</dbReference>
<reference evidence="4" key="1">
    <citation type="journal article" date="2019" name="Int. J. Syst. Evol. Microbiol.">
        <title>The Global Catalogue of Microorganisms (GCM) 10K type strain sequencing project: providing services to taxonomists for standard genome sequencing and annotation.</title>
        <authorList>
            <consortium name="The Broad Institute Genomics Platform"/>
            <consortium name="The Broad Institute Genome Sequencing Center for Infectious Disease"/>
            <person name="Wu L."/>
            <person name="Ma J."/>
        </authorList>
    </citation>
    <scope>NUCLEOTIDE SEQUENCE [LARGE SCALE GENOMIC DNA]</scope>
    <source>
        <strain evidence="4">JCM 17304</strain>
    </source>
</reference>
<gene>
    <name evidence="3" type="ORF">GCM10022414_18630</name>
</gene>
<evidence type="ECO:0000256" key="1">
    <source>
        <dbReference type="SAM" id="SignalP"/>
    </source>
</evidence>
<protein>
    <recommendedName>
        <fullName evidence="2">DUF2846 domain-containing protein</fullName>
    </recommendedName>
</protein>
<feature type="signal peptide" evidence="1">
    <location>
        <begin position="1"/>
        <end position="17"/>
    </location>
</feature>
<evidence type="ECO:0000313" key="4">
    <source>
        <dbReference type="Proteomes" id="UP001500392"/>
    </source>
</evidence>